<dbReference type="AlphaFoldDB" id="A0A5B8UZN0"/>
<feature type="chain" id="PRO_5022892059" evidence="1">
    <location>
        <begin position="21"/>
        <end position="146"/>
    </location>
</feature>
<dbReference type="OrthoDB" id="344729at2"/>
<gene>
    <name evidence="2" type="ORF">FRZ54_16155</name>
</gene>
<dbReference type="EMBL" id="CP042436">
    <property type="protein sequence ID" value="QEC64043.1"/>
    <property type="molecule type" value="Genomic_DNA"/>
</dbReference>
<evidence type="ECO:0000256" key="1">
    <source>
        <dbReference type="SAM" id="SignalP"/>
    </source>
</evidence>
<dbReference type="RefSeq" id="WP_147032616.1">
    <property type="nucleotide sequence ID" value="NZ_CP042436.1"/>
</dbReference>
<name>A0A5B8UZN0_9SPHI</name>
<accession>A0A5B8UZN0</accession>
<keyword evidence="3" id="KW-1185">Reference proteome</keyword>
<proteinExistence type="predicted"/>
<feature type="signal peptide" evidence="1">
    <location>
        <begin position="1"/>
        <end position="20"/>
    </location>
</feature>
<evidence type="ECO:0000313" key="2">
    <source>
        <dbReference type="EMBL" id="QEC64043.1"/>
    </source>
</evidence>
<keyword evidence="1" id="KW-0732">Signal</keyword>
<organism evidence="2 3">
    <name type="scientific">Mucilaginibacter ginsenosidivorans</name>
    <dbReference type="NCBI Taxonomy" id="398053"/>
    <lineage>
        <taxon>Bacteria</taxon>
        <taxon>Pseudomonadati</taxon>
        <taxon>Bacteroidota</taxon>
        <taxon>Sphingobacteriia</taxon>
        <taxon>Sphingobacteriales</taxon>
        <taxon>Sphingobacteriaceae</taxon>
        <taxon>Mucilaginibacter</taxon>
    </lineage>
</organism>
<protein>
    <submittedName>
        <fullName evidence="2">YHS domain protein</fullName>
    </submittedName>
</protein>
<reference evidence="2 3" key="1">
    <citation type="journal article" date="2017" name="Curr. Microbiol.">
        <title>Mucilaginibacter ginsenosidivorans sp. nov., Isolated from Soil of Ginseng Field.</title>
        <authorList>
            <person name="Kim M.M."/>
            <person name="Siddiqi M.Z."/>
            <person name="Im W.T."/>
        </authorList>
    </citation>
    <scope>NUCLEOTIDE SEQUENCE [LARGE SCALE GENOMIC DNA]</scope>
    <source>
        <strain evidence="2 3">Gsoil 3017</strain>
    </source>
</reference>
<dbReference type="KEGG" id="mgin:FRZ54_16155"/>
<sequence>MKRTLIVAALIIFGMTQVKAQKSEIYVSGGKAINGYDAVAFFTQSKPVKGSDSFSFEWQGAKWLFANAEDLAAFKADPEKYAPQYGGYCAYGTSQGHKAPTKAETWTVLNNKLYFNYNKQVKELWTKDRDSLIIVADKKWPEVKAQ</sequence>
<dbReference type="NCBIfam" id="NF041384">
    <property type="entry name" value="YHS_seleno_dom"/>
    <property type="match status" value="1"/>
</dbReference>
<evidence type="ECO:0000313" key="3">
    <source>
        <dbReference type="Proteomes" id="UP000321479"/>
    </source>
</evidence>
<dbReference type="Proteomes" id="UP000321479">
    <property type="component" value="Chromosome"/>
</dbReference>